<dbReference type="EMBL" id="CP043875">
    <property type="protein sequence ID" value="WOF15511.1"/>
    <property type="molecule type" value="Genomic_DNA"/>
</dbReference>
<dbReference type="GeneID" id="85228869"/>
<dbReference type="GO" id="GO:0005840">
    <property type="term" value="C:ribosome"/>
    <property type="evidence" value="ECO:0007669"/>
    <property type="project" value="UniProtKB-KW"/>
</dbReference>
<evidence type="ECO:0000313" key="6">
    <source>
        <dbReference type="Proteomes" id="UP001301797"/>
    </source>
</evidence>
<dbReference type="HAMAP" id="MF_00374">
    <property type="entry name" value="Ribosomal_uL29"/>
    <property type="match status" value="1"/>
</dbReference>
<dbReference type="NCBIfam" id="TIGR00012">
    <property type="entry name" value="L29"/>
    <property type="match status" value="1"/>
</dbReference>
<dbReference type="GO" id="GO:0006412">
    <property type="term" value="P:translation"/>
    <property type="evidence" value="ECO:0007669"/>
    <property type="project" value="UniProtKB-UniRule"/>
</dbReference>
<comment type="similarity">
    <text evidence="1 4">Belongs to the universal ribosomal protein uL29 family.</text>
</comment>
<evidence type="ECO:0000313" key="5">
    <source>
        <dbReference type="EMBL" id="WOF15511.1"/>
    </source>
</evidence>
<dbReference type="AlphaFoldDB" id="A0AA97I3R3"/>
<evidence type="ECO:0000256" key="4">
    <source>
        <dbReference type="HAMAP-Rule" id="MF_00374"/>
    </source>
</evidence>
<evidence type="ECO:0000256" key="3">
    <source>
        <dbReference type="ARBA" id="ARBA00023274"/>
    </source>
</evidence>
<organism evidence="5 6">
    <name type="scientific">Methanochimaera problematica</name>
    <dbReference type="NCBI Taxonomy" id="2609417"/>
    <lineage>
        <taxon>Archaea</taxon>
        <taxon>Methanobacteriati</taxon>
        <taxon>Methanobacteriota</taxon>
        <taxon>Stenosarchaea group</taxon>
        <taxon>Methanomicrobia</taxon>
        <taxon>Methanomicrobiales</taxon>
        <taxon>Methanomicrobiaceae</taxon>
        <taxon>Methanochimaera</taxon>
    </lineage>
</organism>
<dbReference type="KEGG" id="mefw:F1737_01830"/>
<dbReference type="SUPFAM" id="SSF46561">
    <property type="entry name" value="Ribosomal protein L29 (L29p)"/>
    <property type="match status" value="1"/>
</dbReference>
<accession>A0AA97I3R3</accession>
<sequence length="68" mass="7647">MAIFRASEVAQFSDVELSEQLDKLELELVQDLGKVSAGGAPENPGRIHEIKRTIARIKTEQNKRRKEA</sequence>
<keyword evidence="2 4" id="KW-0689">Ribosomal protein</keyword>
<gene>
    <name evidence="5" type="primary">rpmC</name>
    <name evidence="4" type="synonym">rpl29</name>
    <name evidence="5" type="ORF">F1737_01830</name>
</gene>
<dbReference type="Gene3D" id="1.10.287.310">
    <property type="match status" value="1"/>
</dbReference>
<keyword evidence="3 4" id="KW-0687">Ribonucleoprotein</keyword>
<dbReference type="Pfam" id="PF00831">
    <property type="entry name" value="Ribosomal_L29"/>
    <property type="match status" value="1"/>
</dbReference>
<dbReference type="InterPro" id="IPR036049">
    <property type="entry name" value="Ribosomal_uL29_sf"/>
</dbReference>
<keyword evidence="6" id="KW-1185">Reference proteome</keyword>
<dbReference type="RefSeq" id="WP_317137081.1">
    <property type="nucleotide sequence ID" value="NZ_CP043875.1"/>
</dbReference>
<dbReference type="CDD" id="cd00427">
    <property type="entry name" value="Ribosomal_L29_HIP"/>
    <property type="match status" value="1"/>
</dbReference>
<name>A0AA97I3R3_9EURY</name>
<evidence type="ECO:0000256" key="2">
    <source>
        <dbReference type="ARBA" id="ARBA00022980"/>
    </source>
</evidence>
<dbReference type="GO" id="GO:0003735">
    <property type="term" value="F:structural constituent of ribosome"/>
    <property type="evidence" value="ECO:0007669"/>
    <property type="project" value="InterPro"/>
</dbReference>
<dbReference type="GO" id="GO:1990904">
    <property type="term" value="C:ribonucleoprotein complex"/>
    <property type="evidence" value="ECO:0007669"/>
    <property type="project" value="UniProtKB-KW"/>
</dbReference>
<dbReference type="Proteomes" id="UP001301797">
    <property type="component" value="Chromosome"/>
</dbReference>
<dbReference type="InterPro" id="IPR001854">
    <property type="entry name" value="Ribosomal_uL29"/>
</dbReference>
<reference evidence="5 6" key="1">
    <citation type="submission" date="2019-09" db="EMBL/GenBank/DDBJ databases">
        <title>The complete genome of Methanoplanus sp. FWC-SCC4.</title>
        <authorList>
            <person name="Chen S.-C."/>
            <person name="Zhou Y.-Z."/>
            <person name="Lai M.-C."/>
        </authorList>
    </citation>
    <scope>NUCLEOTIDE SEQUENCE [LARGE SCALE GENOMIC DNA]</scope>
    <source>
        <strain evidence="5 6">FWC-SCC4</strain>
    </source>
</reference>
<protein>
    <recommendedName>
        <fullName evidence="4">Large ribosomal subunit protein uL29</fullName>
    </recommendedName>
</protein>
<evidence type="ECO:0000256" key="1">
    <source>
        <dbReference type="ARBA" id="ARBA00009254"/>
    </source>
</evidence>
<proteinExistence type="inferred from homology"/>